<name>A0A1Y1HME6_KLENI</name>
<feature type="region of interest" description="Disordered" evidence="1">
    <location>
        <begin position="206"/>
        <end position="256"/>
    </location>
</feature>
<feature type="compositionally biased region" description="Basic and acidic residues" evidence="1">
    <location>
        <begin position="288"/>
        <end position="307"/>
    </location>
</feature>
<gene>
    <name evidence="2" type="ORF">KFL_000090155</name>
</gene>
<evidence type="ECO:0000313" key="3">
    <source>
        <dbReference type="Proteomes" id="UP000054558"/>
    </source>
</evidence>
<sequence length="513" mass="56469">MAKGRDVTEDYDVPEGHTIVEILNYQPDASYRGKFDIKHLVIWTFGDYTVHITNAGIPIHHLLSPIIGLSAEDARKRAPRVKAHMEANKQRANDTTIKYQETGGQDTLAVNAIGVDYILHDYICPQIPRERREKFARRYAAMLHNILKRLEMLAGRVIRRLKAGSRNYNDLLLPGPLAQPAKPAGPALVILSRVRPSDMLRLPRPFPPLLNASPQNPLLRMPPAPNLLPPLPPSESPRAPTSDASSPSPPEPKRRRLAGLGEVNGAFSGVVHGAVSAAEADSEASEAGTERKWETKPEGGKKKEGAKLNHCGCSKVDEADFRAYEQEESRVMALSLRLMQSIIEQQPAHERLSFLQELCTRNGYGCNLVRVAPPPQTPLELLHGPLAPVIATLDYVIEHVASVIKEAPIKSAIEAVMQDDTDVRKLYNWKANLSASGEYCFTHDPKRPGKPPVEDTPYGAAPAQLAAPEAVRAAYSQRRALPHQLGLSRRPTVEPEIGPVRVLPSLVVNPRRG</sequence>
<accession>A0A1Y1HME6</accession>
<dbReference type="Proteomes" id="UP000054558">
    <property type="component" value="Unassembled WGS sequence"/>
</dbReference>
<keyword evidence="3" id="KW-1185">Reference proteome</keyword>
<protein>
    <submittedName>
        <fullName evidence="2">Uncharacterized protein</fullName>
    </submittedName>
</protein>
<dbReference type="EMBL" id="DF236958">
    <property type="protein sequence ID" value="GAQ78171.1"/>
    <property type="molecule type" value="Genomic_DNA"/>
</dbReference>
<proteinExistence type="predicted"/>
<feature type="region of interest" description="Disordered" evidence="1">
    <location>
        <begin position="278"/>
        <end position="307"/>
    </location>
</feature>
<organism evidence="2 3">
    <name type="scientific">Klebsormidium nitens</name>
    <name type="common">Green alga</name>
    <name type="synonym">Ulothrix nitens</name>
    <dbReference type="NCBI Taxonomy" id="105231"/>
    <lineage>
        <taxon>Eukaryota</taxon>
        <taxon>Viridiplantae</taxon>
        <taxon>Streptophyta</taxon>
        <taxon>Klebsormidiophyceae</taxon>
        <taxon>Klebsormidiales</taxon>
        <taxon>Klebsormidiaceae</taxon>
        <taxon>Klebsormidium</taxon>
    </lineage>
</organism>
<evidence type="ECO:0000256" key="1">
    <source>
        <dbReference type="SAM" id="MobiDB-lite"/>
    </source>
</evidence>
<feature type="compositionally biased region" description="Pro residues" evidence="1">
    <location>
        <begin position="220"/>
        <end position="235"/>
    </location>
</feature>
<feature type="compositionally biased region" description="Low complexity" evidence="1">
    <location>
        <begin position="236"/>
        <end position="246"/>
    </location>
</feature>
<evidence type="ECO:0000313" key="2">
    <source>
        <dbReference type="EMBL" id="GAQ78171.1"/>
    </source>
</evidence>
<reference evidence="2 3" key="1">
    <citation type="journal article" date="2014" name="Nat. Commun.">
        <title>Klebsormidium flaccidum genome reveals primary factors for plant terrestrial adaptation.</title>
        <authorList>
            <person name="Hori K."/>
            <person name="Maruyama F."/>
            <person name="Fujisawa T."/>
            <person name="Togashi T."/>
            <person name="Yamamoto N."/>
            <person name="Seo M."/>
            <person name="Sato S."/>
            <person name="Yamada T."/>
            <person name="Mori H."/>
            <person name="Tajima N."/>
            <person name="Moriyama T."/>
            <person name="Ikeuchi M."/>
            <person name="Watanabe M."/>
            <person name="Wada H."/>
            <person name="Kobayashi K."/>
            <person name="Saito M."/>
            <person name="Masuda T."/>
            <person name="Sasaki-Sekimoto Y."/>
            <person name="Mashiguchi K."/>
            <person name="Awai K."/>
            <person name="Shimojima M."/>
            <person name="Masuda S."/>
            <person name="Iwai M."/>
            <person name="Nobusawa T."/>
            <person name="Narise T."/>
            <person name="Kondo S."/>
            <person name="Saito H."/>
            <person name="Sato R."/>
            <person name="Murakawa M."/>
            <person name="Ihara Y."/>
            <person name="Oshima-Yamada Y."/>
            <person name="Ohtaka K."/>
            <person name="Satoh M."/>
            <person name="Sonobe K."/>
            <person name="Ishii M."/>
            <person name="Ohtani R."/>
            <person name="Kanamori-Sato M."/>
            <person name="Honoki R."/>
            <person name="Miyazaki D."/>
            <person name="Mochizuki H."/>
            <person name="Umetsu J."/>
            <person name="Higashi K."/>
            <person name="Shibata D."/>
            <person name="Kamiya Y."/>
            <person name="Sato N."/>
            <person name="Nakamura Y."/>
            <person name="Tabata S."/>
            <person name="Ida S."/>
            <person name="Kurokawa K."/>
            <person name="Ohta H."/>
        </authorList>
    </citation>
    <scope>NUCLEOTIDE SEQUENCE [LARGE SCALE GENOMIC DNA]</scope>
    <source>
        <strain evidence="2 3">NIES-2285</strain>
    </source>
</reference>
<dbReference type="AlphaFoldDB" id="A0A1Y1HME6"/>